<feature type="compositionally biased region" description="Basic and acidic residues" evidence="1">
    <location>
        <begin position="26"/>
        <end position="39"/>
    </location>
</feature>
<name>A0A370TGS7_9HELO</name>
<proteinExistence type="predicted"/>
<dbReference type="AlphaFoldDB" id="A0A370TGS7"/>
<evidence type="ECO:0000313" key="2">
    <source>
        <dbReference type="EMBL" id="RDL34393.1"/>
    </source>
</evidence>
<comment type="caution">
    <text evidence="2">The sequence shown here is derived from an EMBL/GenBank/DDBJ whole genome shotgun (WGS) entry which is preliminary data.</text>
</comment>
<dbReference type="GeneID" id="43600370"/>
<protein>
    <submittedName>
        <fullName evidence="2">Uncharacterized protein</fullName>
    </submittedName>
</protein>
<evidence type="ECO:0000256" key="1">
    <source>
        <dbReference type="SAM" id="MobiDB-lite"/>
    </source>
</evidence>
<sequence>MGSAKHFDGPGTREFPTARIPYVHIRRPDAPESRIRFEGNDSTAGIPHAYFPRQQSRNKDRSHHVRPNSSEGFVATRAASRKDSQPPRASDSPKVSDVPILDTGRLLLLHSVEITLLLCLLGR</sequence>
<evidence type="ECO:0000313" key="3">
    <source>
        <dbReference type="Proteomes" id="UP000254866"/>
    </source>
</evidence>
<keyword evidence="3" id="KW-1185">Reference proteome</keyword>
<organism evidence="2 3">
    <name type="scientific">Venustampulla echinocandica</name>
    <dbReference type="NCBI Taxonomy" id="2656787"/>
    <lineage>
        <taxon>Eukaryota</taxon>
        <taxon>Fungi</taxon>
        <taxon>Dikarya</taxon>
        <taxon>Ascomycota</taxon>
        <taxon>Pezizomycotina</taxon>
        <taxon>Leotiomycetes</taxon>
        <taxon>Helotiales</taxon>
        <taxon>Pleuroascaceae</taxon>
        <taxon>Venustampulla</taxon>
    </lineage>
</organism>
<gene>
    <name evidence="2" type="ORF">BP5553_07521</name>
</gene>
<feature type="region of interest" description="Disordered" evidence="1">
    <location>
        <begin position="1"/>
        <end position="98"/>
    </location>
</feature>
<accession>A0A370TGS7</accession>
<reference evidence="2 3" key="1">
    <citation type="journal article" date="2018" name="IMA Fungus">
        <title>IMA Genome-F 9: Draft genome sequence of Annulohypoxylon stygium, Aspergillus mulundensis, Berkeleyomyces basicola (syn. Thielaviopsis basicola), Ceratocystis smalleyi, two Cercospora beticola strains, Coleophoma cylindrospora, Fusarium fracticaudum, Phialophora cf. hyalina, and Morchella septimelata.</title>
        <authorList>
            <person name="Wingfield B.D."/>
            <person name="Bills G.F."/>
            <person name="Dong Y."/>
            <person name="Huang W."/>
            <person name="Nel W.J."/>
            <person name="Swalarsk-Parry B.S."/>
            <person name="Vaghefi N."/>
            <person name="Wilken P.M."/>
            <person name="An Z."/>
            <person name="de Beer Z.W."/>
            <person name="De Vos L."/>
            <person name="Chen L."/>
            <person name="Duong T.A."/>
            <person name="Gao Y."/>
            <person name="Hammerbacher A."/>
            <person name="Kikkert J.R."/>
            <person name="Li Y."/>
            <person name="Li H."/>
            <person name="Li K."/>
            <person name="Li Q."/>
            <person name="Liu X."/>
            <person name="Ma X."/>
            <person name="Naidoo K."/>
            <person name="Pethybridge S.J."/>
            <person name="Sun J."/>
            <person name="Steenkamp E.T."/>
            <person name="van der Nest M.A."/>
            <person name="van Wyk S."/>
            <person name="Wingfield M.J."/>
            <person name="Xiong C."/>
            <person name="Yue Q."/>
            <person name="Zhang X."/>
        </authorList>
    </citation>
    <scope>NUCLEOTIDE SEQUENCE [LARGE SCALE GENOMIC DNA]</scope>
    <source>
        <strain evidence="2 3">BP 5553</strain>
    </source>
</reference>
<dbReference type="EMBL" id="NPIC01000007">
    <property type="protein sequence ID" value="RDL34393.1"/>
    <property type="molecule type" value="Genomic_DNA"/>
</dbReference>
<dbReference type="Proteomes" id="UP000254866">
    <property type="component" value="Unassembled WGS sequence"/>
</dbReference>
<dbReference type="RefSeq" id="XP_031867375.1">
    <property type="nucleotide sequence ID" value="XM_032016144.1"/>
</dbReference>